<dbReference type="PANTHER" id="PTHR14198">
    <property type="entry name" value="TRANSMEMBRANE 4 L6 FAMILY MEMBER 1-RELATED"/>
    <property type="match status" value="1"/>
</dbReference>
<dbReference type="Bgee" id="ENSACLG00000014156">
    <property type="expression patterns" value="Expressed in spleen and 1 other cell type or tissue"/>
</dbReference>
<comment type="similarity">
    <text evidence="2">Belongs to the L6 tetraspanin family.</text>
</comment>
<feature type="transmembrane region" description="Helical" evidence="6">
    <location>
        <begin position="82"/>
        <end position="107"/>
    </location>
</feature>
<evidence type="ECO:0000256" key="2">
    <source>
        <dbReference type="ARBA" id="ARBA00006193"/>
    </source>
</evidence>
<dbReference type="AlphaFoldDB" id="A0A3P8PV90"/>
<keyword evidence="5 6" id="KW-0472">Membrane</keyword>
<feature type="transmembrane region" description="Helical" evidence="6">
    <location>
        <begin position="50"/>
        <end position="70"/>
    </location>
</feature>
<evidence type="ECO:0000256" key="5">
    <source>
        <dbReference type="ARBA" id="ARBA00023136"/>
    </source>
</evidence>
<evidence type="ECO:0000256" key="6">
    <source>
        <dbReference type="SAM" id="Phobius"/>
    </source>
</evidence>
<reference evidence="7" key="3">
    <citation type="submission" date="2025-09" db="UniProtKB">
        <authorList>
            <consortium name="Ensembl"/>
        </authorList>
    </citation>
    <scope>IDENTIFICATION</scope>
</reference>
<protein>
    <submittedName>
        <fullName evidence="7">Uncharacterized protein</fullName>
    </submittedName>
</protein>
<dbReference type="STRING" id="8154.ENSACLP00000020814"/>
<evidence type="ECO:0000256" key="3">
    <source>
        <dbReference type="ARBA" id="ARBA00022692"/>
    </source>
</evidence>
<dbReference type="GeneTree" id="ENSGT01030000234590"/>
<feature type="transmembrane region" description="Helical" evidence="6">
    <location>
        <begin position="12"/>
        <end position="30"/>
    </location>
</feature>
<dbReference type="Proteomes" id="UP000265100">
    <property type="component" value="Chromosome 10"/>
</dbReference>
<reference evidence="7" key="1">
    <citation type="submission" date="2018-05" db="EMBL/GenBank/DDBJ databases">
        <authorList>
            <person name="Datahose"/>
        </authorList>
    </citation>
    <scope>NUCLEOTIDE SEQUENCE</scope>
</reference>
<name>A0A3P8PV90_ASTCA</name>
<accession>A0A3P8PV90</accession>
<comment type="subcellular location">
    <subcellularLocation>
        <location evidence="1">Membrane</location>
        <topology evidence="1">Multi-pass membrane protein</topology>
    </subcellularLocation>
</comment>
<dbReference type="Ensembl" id="ENSACLT00000021291.2">
    <property type="protein sequence ID" value="ENSACLP00000020814.2"/>
    <property type="gene ID" value="ENSACLG00000014156.2"/>
</dbReference>
<evidence type="ECO:0000313" key="7">
    <source>
        <dbReference type="Ensembl" id="ENSACLP00000020814.2"/>
    </source>
</evidence>
<organism evidence="7 8">
    <name type="scientific">Astatotilapia calliptera</name>
    <name type="common">Eastern happy</name>
    <name type="synonym">Chromis callipterus</name>
    <dbReference type="NCBI Taxonomy" id="8154"/>
    <lineage>
        <taxon>Eukaryota</taxon>
        <taxon>Metazoa</taxon>
        <taxon>Chordata</taxon>
        <taxon>Craniata</taxon>
        <taxon>Vertebrata</taxon>
        <taxon>Euteleostomi</taxon>
        <taxon>Actinopterygii</taxon>
        <taxon>Neopterygii</taxon>
        <taxon>Teleostei</taxon>
        <taxon>Neoteleostei</taxon>
        <taxon>Acanthomorphata</taxon>
        <taxon>Ovalentaria</taxon>
        <taxon>Cichlomorphae</taxon>
        <taxon>Cichliformes</taxon>
        <taxon>Cichlidae</taxon>
        <taxon>African cichlids</taxon>
        <taxon>Pseudocrenilabrinae</taxon>
        <taxon>Haplochromini</taxon>
        <taxon>Astatotilapia</taxon>
    </lineage>
</organism>
<dbReference type="GO" id="GO:0016020">
    <property type="term" value="C:membrane"/>
    <property type="evidence" value="ECO:0007669"/>
    <property type="project" value="UniProtKB-SubCell"/>
</dbReference>
<dbReference type="InterPro" id="IPR008661">
    <property type="entry name" value="L6_membrane"/>
</dbReference>
<keyword evidence="3 6" id="KW-0812">Transmembrane</keyword>
<evidence type="ECO:0000256" key="4">
    <source>
        <dbReference type="ARBA" id="ARBA00022989"/>
    </source>
</evidence>
<feature type="transmembrane region" description="Helical" evidence="6">
    <location>
        <begin position="147"/>
        <end position="168"/>
    </location>
</feature>
<evidence type="ECO:0000313" key="8">
    <source>
        <dbReference type="Proteomes" id="UP000265100"/>
    </source>
</evidence>
<proteinExistence type="inferred from homology"/>
<sequence>MCTGKCSRIIAYTLYPMVLLSIICNIVLFFPDLSTEYVKKQHITGEVMYMGGLIGGGLLVFMSALSIHLTGEHGCCANRLGMFLSILFAALGAAGAVYSFIAAFLGLTNGPLCKSETGDWQRPFQSSNMTYLTDYKSWAKCSEPKNVVLFNTALFMTLLIASCLQGLLCAMQIINGLAGTLFGTCDKKEVSMHRFLIRRLLTVCIYATSEEESKRSVPAFSTSVVYACSKSIVGVF</sequence>
<dbReference type="PANTHER" id="PTHR14198:SF23">
    <property type="entry name" value="SI:CH211-137I24.10"/>
    <property type="match status" value="1"/>
</dbReference>
<dbReference type="OrthoDB" id="9937421at2759"/>
<keyword evidence="4 6" id="KW-1133">Transmembrane helix</keyword>
<reference evidence="7" key="2">
    <citation type="submission" date="2025-08" db="UniProtKB">
        <authorList>
            <consortium name="Ensembl"/>
        </authorList>
    </citation>
    <scope>IDENTIFICATION</scope>
</reference>
<dbReference type="Pfam" id="PF05805">
    <property type="entry name" value="L6_membrane"/>
    <property type="match status" value="1"/>
</dbReference>
<keyword evidence="8" id="KW-1185">Reference proteome</keyword>
<dbReference type="OMA" id="GCCANRL"/>
<evidence type="ECO:0000256" key="1">
    <source>
        <dbReference type="ARBA" id="ARBA00004141"/>
    </source>
</evidence>